<proteinExistence type="predicted"/>
<dbReference type="AlphaFoldDB" id="A0A5N7BWG2"/>
<dbReference type="EMBL" id="ML735317">
    <property type="protein sequence ID" value="KAE8386174.1"/>
    <property type="molecule type" value="Genomic_DNA"/>
</dbReference>
<protein>
    <submittedName>
        <fullName evidence="1">Uncharacterized protein</fullName>
    </submittedName>
</protein>
<reference evidence="1" key="1">
    <citation type="submission" date="2019-04" db="EMBL/GenBank/DDBJ databases">
        <title>Friends and foes A comparative genomics studyof 23 Aspergillus species from section Flavi.</title>
        <authorList>
            <consortium name="DOE Joint Genome Institute"/>
            <person name="Kjaerbolling I."/>
            <person name="Vesth T."/>
            <person name="Frisvad J.C."/>
            <person name="Nybo J.L."/>
            <person name="Theobald S."/>
            <person name="Kildgaard S."/>
            <person name="Isbrandt T."/>
            <person name="Kuo A."/>
            <person name="Sato A."/>
            <person name="Lyhne E.K."/>
            <person name="Kogle M.E."/>
            <person name="Wiebenga A."/>
            <person name="Kun R.S."/>
            <person name="Lubbers R.J."/>
            <person name="Makela M.R."/>
            <person name="Barry K."/>
            <person name="Chovatia M."/>
            <person name="Clum A."/>
            <person name="Daum C."/>
            <person name="Haridas S."/>
            <person name="He G."/>
            <person name="LaButti K."/>
            <person name="Lipzen A."/>
            <person name="Mondo S."/>
            <person name="Riley R."/>
            <person name="Salamov A."/>
            <person name="Simmons B.A."/>
            <person name="Magnuson J.K."/>
            <person name="Henrissat B."/>
            <person name="Mortensen U.H."/>
            <person name="Larsen T.O."/>
            <person name="Devries R.P."/>
            <person name="Grigoriev I.V."/>
            <person name="Machida M."/>
            <person name="Baker S.E."/>
            <person name="Andersen M.R."/>
        </authorList>
    </citation>
    <scope>NUCLEOTIDE SEQUENCE [LARGE SCALE GENOMIC DNA]</scope>
    <source>
        <strain evidence="1">IBT 14317</strain>
    </source>
</reference>
<accession>A0A5N7BWG2</accession>
<gene>
    <name evidence="1" type="ORF">BDV23DRAFT_163756</name>
</gene>
<name>A0A5N7BWG2_PETAA</name>
<organism evidence="1">
    <name type="scientific">Petromyces alliaceus</name>
    <name type="common">Aspergillus alliaceus</name>
    <dbReference type="NCBI Taxonomy" id="209559"/>
    <lineage>
        <taxon>Eukaryota</taxon>
        <taxon>Fungi</taxon>
        <taxon>Dikarya</taxon>
        <taxon>Ascomycota</taxon>
        <taxon>Pezizomycotina</taxon>
        <taxon>Eurotiomycetes</taxon>
        <taxon>Eurotiomycetidae</taxon>
        <taxon>Eurotiales</taxon>
        <taxon>Aspergillaceae</taxon>
        <taxon>Aspergillus</taxon>
        <taxon>Aspergillus subgen. Circumdati</taxon>
    </lineage>
</organism>
<dbReference type="OrthoDB" id="1577640at2759"/>
<sequence length="433" mass="47568">MLRLAAVEYPLKVGDGIILMGYSTALVPIRTVNDSVIWHLEVAGHSSQLTVEELIATKEEWLKASTLEDFIGKEALIGWCPEASIALGTDKMDLDTIGWSTAAQKKTTWHWAGANLQILAQSAAPIQIGGQLGISMQRTVNAVRFSPSRNFLKCLNSSAGEQIILYDVNAKRAWLVPLLSVFHHMLSVYGHSIPEPSRASRVPLGKPAVDGGFMSHQVLRDKGESVIEISDGDRCTVRDLIMGFSANMAKISNHPPRGSEVYGYEFMDIVMDSPLAELKKQKIEKRGLGWVPLLHQIRCLFCSHLGDAILGARSVQHNSICNRVPHGSDLMAATIRGIRALSKQSGAVTESSVCRLSGKHVWTLVGDPFTQCQHKTSSKSSCWVTMQFLQEIHLERSGSSPPPLQQLDWRSEGAVVFGRRPSQTSPFSKIKPV</sequence>
<evidence type="ECO:0000313" key="1">
    <source>
        <dbReference type="EMBL" id="KAE8386174.1"/>
    </source>
</evidence>
<dbReference type="Proteomes" id="UP000326877">
    <property type="component" value="Unassembled WGS sequence"/>
</dbReference>